<dbReference type="PANTHER" id="PTHR16128">
    <property type="entry name" value="FAD/NAD(P)-BINDING OXIDOREDUCTASE FAMILY PROTEIN"/>
    <property type="match status" value="1"/>
</dbReference>
<dbReference type="Gene3D" id="3.50.50.60">
    <property type="entry name" value="FAD/NAD(P)-binding domain"/>
    <property type="match status" value="1"/>
</dbReference>
<dbReference type="SUPFAM" id="SSF51905">
    <property type="entry name" value="FAD/NAD(P)-binding domain"/>
    <property type="match status" value="1"/>
</dbReference>
<dbReference type="Proteomes" id="UP000243518">
    <property type="component" value="Unassembled WGS sequence"/>
</dbReference>
<organism evidence="2 3">
    <name type="scientific">Halopseudomonas aestusnigri</name>
    <dbReference type="NCBI Taxonomy" id="857252"/>
    <lineage>
        <taxon>Bacteria</taxon>
        <taxon>Pseudomonadati</taxon>
        <taxon>Pseudomonadota</taxon>
        <taxon>Gammaproteobacteria</taxon>
        <taxon>Pseudomonadales</taxon>
        <taxon>Pseudomonadaceae</taxon>
        <taxon>Halopseudomonas</taxon>
    </lineage>
</organism>
<evidence type="ECO:0000313" key="3">
    <source>
        <dbReference type="Proteomes" id="UP000243518"/>
    </source>
</evidence>
<keyword evidence="3" id="KW-1185">Reference proteome</keyword>
<dbReference type="Pfam" id="PF13450">
    <property type="entry name" value="NAD_binding_8"/>
    <property type="match status" value="1"/>
</dbReference>
<gene>
    <name evidence="2" type="ORF">SAMN05216586_10133</name>
</gene>
<dbReference type="Pfam" id="PF01593">
    <property type="entry name" value="Amino_oxidase"/>
    <property type="match status" value="1"/>
</dbReference>
<feature type="domain" description="Amine oxidase" evidence="1">
    <location>
        <begin position="120"/>
        <end position="325"/>
    </location>
</feature>
<dbReference type="GO" id="GO:0016491">
    <property type="term" value="F:oxidoreductase activity"/>
    <property type="evidence" value="ECO:0007669"/>
    <property type="project" value="InterPro"/>
</dbReference>
<evidence type="ECO:0000313" key="2">
    <source>
        <dbReference type="EMBL" id="SEF43042.1"/>
    </source>
</evidence>
<protein>
    <recommendedName>
        <fullName evidence="1">Amine oxidase domain-containing protein</fullName>
    </recommendedName>
</protein>
<accession>A0AAQ1G3V2</accession>
<evidence type="ECO:0000259" key="1">
    <source>
        <dbReference type="Pfam" id="PF01593"/>
    </source>
</evidence>
<comment type="caution">
    <text evidence="2">The sequence shown here is derived from an EMBL/GenBank/DDBJ whole genome shotgun (WGS) entry which is preliminary data.</text>
</comment>
<reference evidence="2 3" key="1">
    <citation type="submission" date="2016-10" db="EMBL/GenBank/DDBJ databases">
        <authorList>
            <person name="Varghese N."/>
            <person name="Submissions S."/>
        </authorList>
    </citation>
    <scope>NUCLEOTIDE SEQUENCE [LARGE SCALE GENOMIC DNA]</scope>
    <source>
        <strain evidence="2 3">CECT 8317</strain>
    </source>
</reference>
<dbReference type="EMBL" id="FNVE01000001">
    <property type="protein sequence ID" value="SEF43042.1"/>
    <property type="molecule type" value="Genomic_DNA"/>
</dbReference>
<name>A0AAQ1G3V2_9GAMM</name>
<dbReference type="PRINTS" id="PR00419">
    <property type="entry name" value="ADXRDTASE"/>
</dbReference>
<dbReference type="AlphaFoldDB" id="A0AAQ1G3V2"/>
<proteinExistence type="predicted"/>
<dbReference type="Gene3D" id="3.90.660.10">
    <property type="match status" value="1"/>
</dbReference>
<sequence>MSLPTSVAIIGAGMAGISAARALDEAGITVELFDKSRGTGGRMTSKRTDHGEFDIGTQYFTARHHAFRAEVESWHEKGWVARWQPRLCRIDEQGIHPSDDEQDRYVGSPRMTALSRGLLGNLTLHGSVRITRLEQHDQSWMLIDSEEGQYGPFDRVIVATPAPQAAPLLAAAPQLARAAEQMAMEPGWAVSIGFDQPLNIDVDAAFVRTGPLDWICANHSKPGRAENCNWVLQSTPQWAQQHLDTPPAEVAGLLLHALGEALQTPLPPAQLLQAHRWLYARPAEDCDWGALAAPDLGLYACGDWCLAGRLEGAWLSGRHAAQAVLGHH</sequence>
<dbReference type="PANTHER" id="PTHR16128:SF5">
    <property type="entry name" value="FAD_NAD(P)-BINDING OXIDOREDUCTASE FAMILY PROTEIN"/>
    <property type="match status" value="1"/>
</dbReference>
<dbReference type="InterPro" id="IPR036188">
    <property type="entry name" value="FAD/NAD-bd_sf"/>
</dbReference>
<dbReference type="RefSeq" id="WP_088273160.1">
    <property type="nucleotide sequence ID" value="NZ_FNVE01000001.1"/>
</dbReference>
<dbReference type="InterPro" id="IPR002937">
    <property type="entry name" value="Amino_oxidase"/>
</dbReference>